<evidence type="ECO:0000256" key="1">
    <source>
        <dbReference type="SAM" id="MobiDB-lite"/>
    </source>
</evidence>
<proteinExistence type="predicted"/>
<dbReference type="PANTHER" id="PTHR43649">
    <property type="entry name" value="ARABINOSE-BINDING PROTEIN-RELATED"/>
    <property type="match status" value="1"/>
</dbReference>
<dbReference type="SUPFAM" id="SSF53850">
    <property type="entry name" value="Periplasmic binding protein-like II"/>
    <property type="match status" value="1"/>
</dbReference>
<organism evidence="3 4">
    <name type="scientific">Paenibacillus gyeongsangnamensis</name>
    <dbReference type="NCBI Taxonomy" id="3388067"/>
    <lineage>
        <taxon>Bacteria</taxon>
        <taxon>Bacillati</taxon>
        <taxon>Bacillota</taxon>
        <taxon>Bacilli</taxon>
        <taxon>Bacillales</taxon>
        <taxon>Paenibacillaceae</taxon>
        <taxon>Paenibacillus</taxon>
    </lineage>
</organism>
<dbReference type="Pfam" id="PF01547">
    <property type="entry name" value="SBP_bac_1"/>
    <property type="match status" value="1"/>
</dbReference>
<gene>
    <name evidence="3" type="ORF">O9H85_24390</name>
</gene>
<dbReference type="Gene3D" id="3.40.190.10">
    <property type="entry name" value="Periplasmic binding protein-like II"/>
    <property type="match status" value="2"/>
</dbReference>
<dbReference type="Proteomes" id="UP001527882">
    <property type="component" value="Unassembled WGS sequence"/>
</dbReference>
<dbReference type="RefSeq" id="WP_269884008.1">
    <property type="nucleotide sequence ID" value="NZ_JAQAGZ010000017.1"/>
</dbReference>
<name>A0ABT4QF31_9BACL</name>
<accession>A0ABT4QF31</accession>
<evidence type="ECO:0000256" key="2">
    <source>
        <dbReference type="SAM" id="SignalP"/>
    </source>
</evidence>
<feature type="region of interest" description="Disordered" evidence="1">
    <location>
        <begin position="20"/>
        <end position="45"/>
    </location>
</feature>
<dbReference type="PROSITE" id="PS51257">
    <property type="entry name" value="PROKAR_LIPOPROTEIN"/>
    <property type="match status" value="1"/>
</dbReference>
<keyword evidence="4" id="KW-1185">Reference proteome</keyword>
<reference evidence="3 4" key="1">
    <citation type="submission" date="2022-12" db="EMBL/GenBank/DDBJ databases">
        <title>Draft genome sequence of Paenibacillus sp. dW9.</title>
        <authorList>
            <person name="Choi E.-W."/>
            <person name="Kim D.-U."/>
        </authorList>
    </citation>
    <scope>NUCLEOTIDE SEQUENCE [LARGE SCALE GENOMIC DNA]</scope>
    <source>
        <strain evidence="4">dW9</strain>
    </source>
</reference>
<dbReference type="EMBL" id="JAQAGZ010000017">
    <property type="protein sequence ID" value="MCZ8515487.1"/>
    <property type="molecule type" value="Genomic_DNA"/>
</dbReference>
<evidence type="ECO:0000313" key="3">
    <source>
        <dbReference type="EMBL" id="MCZ8515487.1"/>
    </source>
</evidence>
<keyword evidence="2" id="KW-0732">Signal</keyword>
<feature type="signal peptide" evidence="2">
    <location>
        <begin position="1"/>
        <end position="21"/>
    </location>
</feature>
<dbReference type="CDD" id="cd13585">
    <property type="entry name" value="PBP2_TMBP_like"/>
    <property type="match status" value="1"/>
</dbReference>
<sequence length="441" mass="48940">MKTTKLVLLTTALVLSAVGCSDSGQPSPKADPGQPAAKSNPPAGNEAAAQLQFWDMVWGPPEYIDTAKALVDQFNKEHPNIKVNYQSTPWNNWYQTFTSAIAAGTAPDISTGAGYQAFQFSQMGAILPIDDVIDDLKKNGKLDDFLPNTADLMKYDGHYVSLPWAIDIRVPYYRKDLFEKAGVTPPKTWDELRTVAKKLSGGGKYGMVMPGDTGGTHYVFSFMFNNNGGLFTKDKKIDFTNARNTEAIQFLSDMVKDGSINPAGSGFTGDDATKSFGQGDAAIIIKNPGFPAQLPELKDKIGLMDPLTGPHGDKGTIFWVNNIMLYKQSKHPKEAKEFLKWWSDNNKPLWLKGHVTQLPVRKTFTEDPYFTNDPERKEILEKWIPIGKTTAYPYPAVFPELNEIEGEGVMQTMTQEIMLGKNPKSIMDKADKTMKSIMKEK</sequence>
<dbReference type="InterPro" id="IPR006059">
    <property type="entry name" value="SBP"/>
</dbReference>
<dbReference type="InterPro" id="IPR050490">
    <property type="entry name" value="Bact_solute-bd_prot1"/>
</dbReference>
<protein>
    <submittedName>
        <fullName evidence="3">Sugar ABC transporter substrate-binding protein</fullName>
    </submittedName>
</protein>
<evidence type="ECO:0000313" key="4">
    <source>
        <dbReference type="Proteomes" id="UP001527882"/>
    </source>
</evidence>
<dbReference type="PANTHER" id="PTHR43649:SF30">
    <property type="entry name" value="ABC TRANSPORTER SUBSTRATE-BINDING PROTEIN"/>
    <property type="match status" value="1"/>
</dbReference>
<feature type="chain" id="PRO_5045721739" evidence="2">
    <location>
        <begin position="22"/>
        <end position="441"/>
    </location>
</feature>
<comment type="caution">
    <text evidence="3">The sequence shown here is derived from an EMBL/GenBank/DDBJ whole genome shotgun (WGS) entry which is preliminary data.</text>
</comment>